<feature type="compositionally biased region" description="Basic residues" evidence="1">
    <location>
        <begin position="1"/>
        <end position="10"/>
    </location>
</feature>
<evidence type="ECO:0000256" key="1">
    <source>
        <dbReference type="SAM" id="MobiDB-lite"/>
    </source>
</evidence>
<accession>A0A6C0HL07</accession>
<dbReference type="EMBL" id="MN739979">
    <property type="protein sequence ID" value="QHT81169.1"/>
    <property type="molecule type" value="Genomic_DNA"/>
</dbReference>
<dbReference type="AlphaFoldDB" id="A0A6C0HL07"/>
<feature type="region of interest" description="Disordered" evidence="1">
    <location>
        <begin position="1"/>
        <end position="20"/>
    </location>
</feature>
<feature type="compositionally biased region" description="Basic and acidic residues" evidence="1">
    <location>
        <begin position="175"/>
        <end position="185"/>
    </location>
</feature>
<feature type="region of interest" description="Disordered" evidence="1">
    <location>
        <begin position="174"/>
        <end position="193"/>
    </location>
</feature>
<protein>
    <submittedName>
        <fullName evidence="2">Uncharacterized protein</fullName>
    </submittedName>
</protein>
<reference evidence="2" key="1">
    <citation type="journal article" date="2020" name="Nature">
        <title>Giant virus diversity and host interactions through global metagenomics.</title>
        <authorList>
            <person name="Schulz F."/>
            <person name="Roux S."/>
            <person name="Paez-Espino D."/>
            <person name="Jungbluth S."/>
            <person name="Walsh D.A."/>
            <person name="Denef V.J."/>
            <person name="McMahon K.D."/>
            <person name="Konstantinidis K.T."/>
            <person name="Eloe-Fadrosh E.A."/>
            <person name="Kyrpides N.C."/>
            <person name="Woyke T."/>
        </authorList>
    </citation>
    <scope>NUCLEOTIDE SEQUENCE</scope>
    <source>
        <strain evidence="2">GVMAG-M-3300023184-13</strain>
    </source>
</reference>
<evidence type="ECO:0000313" key="2">
    <source>
        <dbReference type="EMBL" id="QHT81169.1"/>
    </source>
</evidence>
<sequence length="218" mass="25856">MYKKNSKLKNSKQNTTKVDTKVDTTEQNNIDNDIDINCQIVEIDERTRQIEIDALIASSNVYDEPMPEDIAQIMEQFRLLEQEQLQQDLQQPHSLPLHNLKNYDHVPESDINYPYYPDDFNDKHNSYAIDREIKRQQDEDFQACLFADQEREQEQQKAKANGNEIKLKTLQALQAHHEQEQEHQQHQQHQQQVTAVDITPVLLTREELRAQRLKHFNK</sequence>
<proteinExistence type="predicted"/>
<organism evidence="2">
    <name type="scientific">viral metagenome</name>
    <dbReference type="NCBI Taxonomy" id="1070528"/>
    <lineage>
        <taxon>unclassified sequences</taxon>
        <taxon>metagenomes</taxon>
        <taxon>organismal metagenomes</taxon>
    </lineage>
</organism>
<name>A0A6C0HL07_9ZZZZ</name>